<protein>
    <submittedName>
        <fullName evidence="7">Precorrin-4 C(11)-methyltransferase</fullName>
        <ecNumber evidence="7">2.1.1.133</ecNumber>
    </submittedName>
</protein>
<keyword evidence="4 7" id="KW-0808">Transferase</keyword>
<dbReference type="InterPro" id="IPR014777">
    <property type="entry name" value="4pyrrole_Mease_sub1"/>
</dbReference>
<evidence type="ECO:0000259" key="6">
    <source>
        <dbReference type="Pfam" id="PF00590"/>
    </source>
</evidence>
<dbReference type="Gene3D" id="3.30.950.10">
    <property type="entry name" value="Methyltransferase, Cobalt-precorrin-4 Transmethylase, Domain 2"/>
    <property type="match status" value="1"/>
</dbReference>
<dbReference type="EC" id="2.1.1.133" evidence="7"/>
<gene>
    <name evidence="7" type="primary">cobM</name>
    <name evidence="7" type="ORF">HX837_00080</name>
</gene>
<dbReference type="GO" id="GO:0032259">
    <property type="term" value="P:methylation"/>
    <property type="evidence" value="ECO:0007669"/>
    <property type="project" value="UniProtKB-KW"/>
</dbReference>
<evidence type="ECO:0000256" key="2">
    <source>
        <dbReference type="ARBA" id="ARBA00022573"/>
    </source>
</evidence>
<name>A0A7K4MM37_9ARCH</name>
<keyword evidence="2" id="KW-0169">Cobalamin biosynthesis</keyword>
<dbReference type="InterPro" id="IPR050161">
    <property type="entry name" value="Siro_Cobalamin_biosynth"/>
</dbReference>
<dbReference type="Pfam" id="PF00590">
    <property type="entry name" value="TP_methylase"/>
    <property type="match status" value="1"/>
</dbReference>
<sequence length="257" mass="28733">MPRVYFVGCGPGDPDLITVKAKKLIQQADVVVYSGSLIPPEILKLCKKARRYDAAKLVREEIFDLLKKNAKKGKKVVRLHDGDPSIYGAIREQMDNLYKEKIDSVIIPGVTSFLASAAALGAQLTLPGVTQTMIISRAEKRTKVPKREKISELAKHRATMIFYLSVHLLSNIVKEALAGGYPKSTPVGVVYRASWDDEKIITGTLDTIAKKVRDQKITRTAIIIIGDVIKPKSYEYSRLYDKTYSHMFRKAKTKPRG</sequence>
<dbReference type="InterPro" id="IPR006366">
    <property type="entry name" value="CobA/CysG_C"/>
</dbReference>
<evidence type="ECO:0000256" key="3">
    <source>
        <dbReference type="ARBA" id="ARBA00022603"/>
    </source>
</evidence>
<evidence type="ECO:0000256" key="4">
    <source>
        <dbReference type="ARBA" id="ARBA00022679"/>
    </source>
</evidence>
<evidence type="ECO:0000313" key="8">
    <source>
        <dbReference type="Proteomes" id="UP000523105"/>
    </source>
</evidence>
<proteinExistence type="inferred from homology"/>
<dbReference type="GO" id="GO:0019354">
    <property type="term" value="P:siroheme biosynthetic process"/>
    <property type="evidence" value="ECO:0007669"/>
    <property type="project" value="InterPro"/>
</dbReference>
<dbReference type="InterPro" id="IPR014776">
    <property type="entry name" value="4pyrrole_Mease_sub2"/>
</dbReference>
<dbReference type="GO" id="GO:0046026">
    <property type="term" value="F:precorrin-4 C11-methyltransferase activity"/>
    <property type="evidence" value="ECO:0007669"/>
    <property type="project" value="UniProtKB-EC"/>
</dbReference>
<dbReference type="NCBIfam" id="TIGR01469">
    <property type="entry name" value="cobA_cysG_Cterm"/>
    <property type="match status" value="1"/>
</dbReference>
<dbReference type="PANTHER" id="PTHR45790:SF4">
    <property type="entry name" value="COBALT-PRECORRIN-4 C(11)-METHYLTRANSFERASE"/>
    <property type="match status" value="1"/>
</dbReference>
<dbReference type="Proteomes" id="UP000523105">
    <property type="component" value="Unassembled WGS sequence"/>
</dbReference>
<dbReference type="GO" id="GO:0009236">
    <property type="term" value="P:cobalamin biosynthetic process"/>
    <property type="evidence" value="ECO:0007669"/>
    <property type="project" value="UniProtKB-KW"/>
</dbReference>
<dbReference type="CDD" id="cd11641">
    <property type="entry name" value="Precorrin-4_C11-MT"/>
    <property type="match status" value="1"/>
</dbReference>
<accession>A0A7K4MM37</accession>
<dbReference type="InterPro" id="IPR035996">
    <property type="entry name" value="4pyrrol_Methylase_sf"/>
</dbReference>
<keyword evidence="5" id="KW-0949">S-adenosyl-L-methionine</keyword>
<keyword evidence="3 7" id="KW-0489">Methyltransferase</keyword>
<dbReference type="EMBL" id="JACASV010000001">
    <property type="protein sequence ID" value="NWJ42625.1"/>
    <property type="molecule type" value="Genomic_DNA"/>
</dbReference>
<comment type="caution">
    <text evidence="7">The sequence shown here is derived from an EMBL/GenBank/DDBJ whole genome shotgun (WGS) entry which is preliminary data.</text>
</comment>
<dbReference type="SUPFAM" id="SSF53790">
    <property type="entry name" value="Tetrapyrrole methylase"/>
    <property type="match status" value="1"/>
</dbReference>
<dbReference type="InterPro" id="IPR000878">
    <property type="entry name" value="4pyrrol_Mease"/>
</dbReference>
<comment type="similarity">
    <text evidence="1">Belongs to the precorrin methyltransferase family.</text>
</comment>
<evidence type="ECO:0000256" key="1">
    <source>
        <dbReference type="ARBA" id="ARBA00005879"/>
    </source>
</evidence>
<evidence type="ECO:0000256" key="5">
    <source>
        <dbReference type="ARBA" id="ARBA00022691"/>
    </source>
</evidence>
<reference evidence="7 8" key="1">
    <citation type="journal article" date="2019" name="Environ. Microbiol.">
        <title>Genomics insights into ecotype formation of ammonia-oxidizing archaea in the deep ocean.</title>
        <authorList>
            <person name="Wang Y."/>
            <person name="Huang J.M."/>
            <person name="Cui G.J."/>
            <person name="Nunoura T."/>
            <person name="Takaki Y."/>
            <person name="Li W.L."/>
            <person name="Li J."/>
            <person name="Gao Z.M."/>
            <person name="Takai K."/>
            <person name="Zhang A.Q."/>
            <person name="Stepanauskas R."/>
        </authorList>
    </citation>
    <scope>NUCLEOTIDE SEQUENCE [LARGE SCALE GENOMIC DNA]</scope>
    <source>
        <strain evidence="7 8">L15b</strain>
    </source>
</reference>
<dbReference type="Gene3D" id="3.40.1010.10">
    <property type="entry name" value="Cobalt-precorrin-4 Transmethylase, Domain 1"/>
    <property type="match status" value="1"/>
</dbReference>
<dbReference type="InterPro" id="IPR006362">
    <property type="entry name" value="Cbl_synth_CobM/CibF"/>
</dbReference>
<organism evidence="7 8">
    <name type="scientific">Marine Group I thaumarchaeote</name>
    <dbReference type="NCBI Taxonomy" id="2511932"/>
    <lineage>
        <taxon>Archaea</taxon>
        <taxon>Nitrososphaerota</taxon>
        <taxon>Marine Group I</taxon>
    </lineage>
</organism>
<dbReference type="PANTHER" id="PTHR45790">
    <property type="entry name" value="SIROHEME SYNTHASE-RELATED"/>
    <property type="match status" value="1"/>
</dbReference>
<evidence type="ECO:0000313" key="7">
    <source>
        <dbReference type="EMBL" id="NWJ42625.1"/>
    </source>
</evidence>
<dbReference type="NCBIfam" id="TIGR01465">
    <property type="entry name" value="cobM_cbiF"/>
    <property type="match status" value="1"/>
</dbReference>
<dbReference type="AlphaFoldDB" id="A0A7K4MM37"/>
<feature type="domain" description="Tetrapyrrole methylase" evidence="6">
    <location>
        <begin position="3"/>
        <end position="208"/>
    </location>
</feature>